<protein>
    <recommendedName>
        <fullName evidence="3">F-box domain-containing protein</fullName>
    </recommendedName>
</protein>
<gene>
    <name evidence="1" type="ORF">K435DRAFT_971175</name>
</gene>
<evidence type="ECO:0000313" key="2">
    <source>
        <dbReference type="Proteomes" id="UP000297245"/>
    </source>
</evidence>
<sequence>MSIILSLPPEILQDIAFQLAEDIRHENVRNLRVVNHHFCRAYDPVFFHTTTIDLGLPAPFLEQLATENLKPSQFSRRLNFIQPTQIPGLVSALDGEVLPSDVYIRRYLSPALLSFETLSSLLWKIRDADPIWLHECLLETLSESHRSTLSSLQILIDGPINLAFFDKIIPLFQRLNHVRALDIRALNIAYSSGGVVKRLARSTLAVNSQHLTSLRLNSGVPESLEPDELQDAFSDVSSDYDHRMPLTHLNMSGWRLSELATVIPHFRSLRSLRITQNQPFDLWLALALEGVYLRDIAVRDVDDTLLEYLESYSGLVSFEVLCPGEGVYQLDHRALSAQFHDRILPKHHSSLEFLYFRTASDDGWYFRAEYGKALSRCKRLEEYIVGIEKTEVRGSAGNDVINSLVTAIESLPVFRSLKILVRSSGFNTTEEMNTKVKIWNSIERARQQTKKKTYLIEIMGRTPLVYGPTITSQG</sequence>
<dbReference type="InterPro" id="IPR032675">
    <property type="entry name" value="LRR_dom_sf"/>
</dbReference>
<evidence type="ECO:0008006" key="3">
    <source>
        <dbReference type="Google" id="ProtNLM"/>
    </source>
</evidence>
<name>A0A4S8L791_DENBC</name>
<dbReference type="AlphaFoldDB" id="A0A4S8L791"/>
<proteinExistence type="predicted"/>
<accession>A0A4S8L791</accession>
<dbReference type="Gene3D" id="3.80.10.10">
    <property type="entry name" value="Ribonuclease Inhibitor"/>
    <property type="match status" value="1"/>
</dbReference>
<dbReference type="SUPFAM" id="SSF52047">
    <property type="entry name" value="RNI-like"/>
    <property type="match status" value="1"/>
</dbReference>
<dbReference type="EMBL" id="ML179603">
    <property type="protein sequence ID" value="THU84370.1"/>
    <property type="molecule type" value="Genomic_DNA"/>
</dbReference>
<dbReference type="OrthoDB" id="3541472at2759"/>
<evidence type="ECO:0000313" key="1">
    <source>
        <dbReference type="EMBL" id="THU84370.1"/>
    </source>
</evidence>
<organism evidence="1 2">
    <name type="scientific">Dendrothele bispora (strain CBS 962.96)</name>
    <dbReference type="NCBI Taxonomy" id="1314807"/>
    <lineage>
        <taxon>Eukaryota</taxon>
        <taxon>Fungi</taxon>
        <taxon>Dikarya</taxon>
        <taxon>Basidiomycota</taxon>
        <taxon>Agaricomycotina</taxon>
        <taxon>Agaricomycetes</taxon>
        <taxon>Agaricomycetidae</taxon>
        <taxon>Agaricales</taxon>
        <taxon>Agaricales incertae sedis</taxon>
        <taxon>Dendrothele</taxon>
    </lineage>
</organism>
<dbReference type="Proteomes" id="UP000297245">
    <property type="component" value="Unassembled WGS sequence"/>
</dbReference>
<keyword evidence="2" id="KW-1185">Reference proteome</keyword>
<reference evidence="1 2" key="1">
    <citation type="journal article" date="2019" name="Nat. Ecol. Evol.">
        <title>Megaphylogeny resolves global patterns of mushroom evolution.</title>
        <authorList>
            <person name="Varga T."/>
            <person name="Krizsan K."/>
            <person name="Foldi C."/>
            <person name="Dima B."/>
            <person name="Sanchez-Garcia M."/>
            <person name="Sanchez-Ramirez S."/>
            <person name="Szollosi G.J."/>
            <person name="Szarkandi J.G."/>
            <person name="Papp V."/>
            <person name="Albert L."/>
            <person name="Andreopoulos W."/>
            <person name="Angelini C."/>
            <person name="Antonin V."/>
            <person name="Barry K.W."/>
            <person name="Bougher N.L."/>
            <person name="Buchanan P."/>
            <person name="Buyck B."/>
            <person name="Bense V."/>
            <person name="Catcheside P."/>
            <person name="Chovatia M."/>
            <person name="Cooper J."/>
            <person name="Damon W."/>
            <person name="Desjardin D."/>
            <person name="Finy P."/>
            <person name="Geml J."/>
            <person name="Haridas S."/>
            <person name="Hughes K."/>
            <person name="Justo A."/>
            <person name="Karasinski D."/>
            <person name="Kautmanova I."/>
            <person name="Kiss B."/>
            <person name="Kocsube S."/>
            <person name="Kotiranta H."/>
            <person name="LaButti K.M."/>
            <person name="Lechner B.E."/>
            <person name="Liimatainen K."/>
            <person name="Lipzen A."/>
            <person name="Lukacs Z."/>
            <person name="Mihaltcheva S."/>
            <person name="Morgado L.N."/>
            <person name="Niskanen T."/>
            <person name="Noordeloos M.E."/>
            <person name="Ohm R.A."/>
            <person name="Ortiz-Santana B."/>
            <person name="Ovrebo C."/>
            <person name="Racz N."/>
            <person name="Riley R."/>
            <person name="Savchenko A."/>
            <person name="Shiryaev A."/>
            <person name="Soop K."/>
            <person name="Spirin V."/>
            <person name="Szebenyi C."/>
            <person name="Tomsovsky M."/>
            <person name="Tulloss R.E."/>
            <person name="Uehling J."/>
            <person name="Grigoriev I.V."/>
            <person name="Vagvolgyi C."/>
            <person name="Papp T."/>
            <person name="Martin F.M."/>
            <person name="Miettinen O."/>
            <person name="Hibbett D.S."/>
            <person name="Nagy L.G."/>
        </authorList>
    </citation>
    <scope>NUCLEOTIDE SEQUENCE [LARGE SCALE GENOMIC DNA]</scope>
    <source>
        <strain evidence="1 2">CBS 962.96</strain>
    </source>
</reference>